<dbReference type="InterPro" id="IPR010929">
    <property type="entry name" value="PDR_CDR_ABC"/>
</dbReference>
<evidence type="ECO:0000313" key="4">
    <source>
        <dbReference type="EMBL" id="EGZ09562.1"/>
    </source>
</evidence>
<evidence type="ECO:0000256" key="2">
    <source>
        <dbReference type="SAM" id="Phobius"/>
    </source>
</evidence>
<dbReference type="EMBL" id="JH159159">
    <property type="protein sequence ID" value="EGZ09562.1"/>
    <property type="molecule type" value="Genomic_DNA"/>
</dbReference>
<dbReference type="GO" id="GO:0016020">
    <property type="term" value="C:membrane"/>
    <property type="evidence" value="ECO:0007669"/>
    <property type="project" value="InterPro"/>
</dbReference>
<protein>
    <recommendedName>
        <fullName evidence="3">CDR ABC transporter domain-containing protein</fullName>
    </recommendedName>
</protein>
<dbReference type="SMR" id="G5A4G1"/>
<dbReference type="RefSeq" id="XP_009534423.1">
    <property type="nucleotide sequence ID" value="XM_009536128.1"/>
</dbReference>
<dbReference type="GO" id="GO:0042626">
    <property type="term" value="F:ATPase-coupled transmembrane transporter activity"/>
    <property type="evidence" value="ECO:0007669"/>
    <property type="project" value="InterPro"/>
</dbReference>
<evidence type="ECO:0000256" key="1">
    <source>
        <dbReference type="ARBA" id="ARBA00022448"/>
    </source>
</evidence>
<evidence type="ECO:0000259" key="3">
    <source>
        <dbReference type="Pfam" id="PF06422"/>
    </source>
</evidence>
<keyword evidence="2" id="KW-1133">Transmembrane helix</keyword>
<keyword evidence="1" id="KW-0813">Transport</keyword>
<keyword evidence="5" id="KW-1185">Reference proteome</keyword>
<dbReference type="OMA" id="WLHYVIP"/>
<dbReference type="Pfam" id="PF06422">
    <property type="entry name" value="PDR_CDR"/>
    <property type="match status" value="1"/>
</dbReference>
<reference evidence="4 5" key="1">
    <citation type="journal article" date="2006" name="Science">
        <title>Phytophthora genome sequences uncover evolutionary origins and mechanisms of pathogenesis.</title>
        <authorList>
            <person name="Tyler B.M."/>
            <person name="Tripathy S."/>
            <person name="Zhang X."/>
            <person name="Dehal P."/>
            <person name="Jiang R.H."/>
            <person name="Aerts A."/>
            <person name="Arredondo F.D."/>
            <person name="Baxter L."/>
            <person name="Bensasson D."/>
            <person name="Beynon J.L."/>
            <person name="Chapman J."/>
            <person name="Damasceno C.M."/>
            <person name="Dorrance A.E."/>
            <person name="Dou D."/>
            <person name="Dickerman A.W."/>
            <person name="Dubchak I.L."/>
            <person name="Garbelotto M."/>
            <person name="Gijzen M."/>
            <person name="Gordon S.G."/>
            <person name="Govers F."/>
            <person name="Grunwald N.J."/>
            <person name="Huang W."/>
            <person name="Ivors K.L."/>
            <person name="Jones R.W."/>
            <person name="Kamoun S."/>
            <person name="Krampis K."/>
            <person name="Lamour K.H."/>
            <person name="Lee M.K."/>
            <person name="McDonald W.H."/>
            <person name="Medina M."/>
            <person name="Meijer H.J."/>
            <person name="Nordberg E.K."/>
            <person name="Maclean D.J."/>
            <person name="Ospina-Giraldo M.D."/>
            <person name="Morris P.F."/>
            <person name="Phuntumart V."/>
            <person name="Putnam N.H."/>
            <person name="Rash S."/>
            <person name="Rose J.K."/>
            <person name="Sakihama Y."/>
            <person name="Salamov A.A."/>
            <person name="Savidor A."/>
            <person name="Scheuring C.F."/>
            <person name="Smith B.M."/>
            <person name="Sobral B.W."/>
            <person name="Terry A."/>
            <person name="Torto-Alalibo T.A."/>
            <person name="Win J."/>
            <person name="Xu Z."/>
            <person name="Zhang H."/>
            <person name="Grigoriev I.V."/>
            <person name="Rokhsar D.S."/>
            <person name="Boore J.L."/>
        </authorList>
    </citation>
    <scope>NUCLEOTIDE SEQUENCE [LARGE SCALE GENOMIC DNA]</scope>
    <source>
        <strain evidence="4 5">P6497</strain>
    </source>
</reference>
<organism evidence="4 5">
    <name type="scientific">Phytophthora sojae (strain P6497)</name>
    <name type="common">Soybean stem and root rot agent</name>
    <name type="synonym">Phytophthora megasperma f. sp. glycines</name>
    <dbReference type="NCBI Taxonomy" id="1094619"/>
    <lineage>
        <taxon>Eukaryota</taxon>
        <taxon>Sar</taxon>
        <taxon>Stramenopiles</taxon>
        <taxon>Oomycota</taxon>
        <taxon>Peronosporomycetes</taxon>
        <taxon>Peronosporales</taxon>
        <taxon>Peronosporaceae</taxon>
        <taxon>Phytophthora</taxon>
    </lineage>
</organism>
<dbReference type="KEGG" id="psoj:PHYSODRAFT_523314"/>
<name>G5A4G1_PHYSP</name>
<dbReference type="AlphaFoldDB" id="G5A4G1"/>
<keyword evidence="2" id="KW-0472">Membrane</keyword>
<dbReference type="Proteomes" id="UP000002640">
    <property type="component" value="Unassembled WGS sequence"/>
</dbReference>
<feature type="transmembrane region" description="Helical" evidence="2">
    <location>
        <begin position="95"/>
        <end position="116"/>
    </location>
</feature>
<evidence type="ECO:0000313" key="5">
    <source>
        <dbReference type="Proteomes" id="UP000002640"/>
    </source>
</evidence>
<keyword evidence="2" id="KW-0812">Transmembrane</keyword>
<gene>
    <name evidence="4" type="ORF">PHYSODRAFT_523314</name>
</gene>
<dbReference type="InParanoid" id="G5A4G1"/>
<feature type="domain" description="CDR ABC transporter" evidence="3">
    <location>
        <begin position="59"/>
        <end position="120"/>
    </location>
</feature>
<dbReference type="GeneID" id="20660638"/>
<proteinExistence type="predicted"/>
<sequence>MSHNVSYKSAITAVKPPGSSIPQGYKWLYHVSPQKYSLALVSAIAFGDCPSDGDGSEIGCQVMTGVPPSLPENLTVKDYLEDVFLMKHSEIWKNFAFVLGFIVVTRLLALVALRFVNHQKK</sequence>
<accession>G5A4G1</accession>
<dbReference type="GO" id="GO:0005524">
    <property type="term" value="F:ATP binding"/>
    <property type="evidence" value="ECO:0007669"/>
    <property type="project" value="InterPro"/>
</dbReference>